<dbReference type="PANTHER" id="PTHR43301">
    <property type="entry name" value="ARABINAN ENDO-1,5-ALPHA-L-ARABINOSIDASE"/>
    <property type="match status" value="1"/>
</dbReference>
<reference evidence="9 10" key="1">
    <citation type="submission" date="2018-12" db="EMBL/GenBank/DDBJ databases">
        <authorList>
            <consortium name="Pathogen Informatics"/>
        </authorList>
    </citation>
    <scope>NUCLEOTIDE SEQUENCE [LARGE SCALE GENOMIC DNA]</scope>
    <source>
        <strain evidence="9 10">NCTC13071</strain>
    </source>
</reference>
<feature type="active site" description="Proton donor" evidence="6">
    <location>
        <position position="235"/>
    </location>
</feature>
<feature type="binding site" evidence="7">
    <location>
        <position position="49"/>
    </location>
    <ligand>
        <name>substrate</name>
    </ligand>
</feature>
<dbReference type="EC" id="3.2.1.99" evidence="9"/>
<evidence type="ECO:0000256" key="5">
    <source>
        <dbReference type="PIRNR" id="PIRNR026534"/>
    </source>
</evidence>
<dbReference type="GO" id="GO:0046558">
    <property type="term" value="F:arabinan endo-1,5-alpha-L-arabinosidase activity"/>
    <property type="evidence" value="ECO:0007669"/>
    <property type="project" value="UniProtKB-EC"/>
</dbReference>
<feature type="site" description="Important for substrate recognition" evidence="8">
    <location>
        <position position="306"/>
    </location>
</feature>
<feature type="binding site" evidence="7">
    <location>
        <begin position="184"/>
        <end position="186"/>
    </location>
    <ligand>
        <name>substrate</name>
    </ligand>
</feature>
<dbReference type="PANTHER" id="PTHR43301:SF3">
    <property type="entry name" value="ARABINAN ENDO-1,5-ALPHA-L-ARABINOSIDASE A-RELATED"/>
    <property type="match status" value="1"/>
</dbReference>
<dbReference type="Proteomes" id="UP000274578">
    <property type="component" value="Chromosome 1"/>
</dbReference>
<dbReference type="InterPro" id="IPR006710">
    <property type="entry name" value="Glyco_hydro_43"/>
</dbReference>
<dbReference type="InterPro" id="IPR016840">
    <property type="entry name" value="Glyco_hydro_43_endo_a_Ara-ase"/>
</dbReference>
<feature type="site" description="Important for catalytic activity, responsible for pKa modulation of the active site Glu and correct orientation of both the proton donor and substrate" evidence="8">
    <location>
        <position position="167"/>
    </location>
</feature>
<name>A0A448L4W9_9BACT</name>
<sequence>MKFQLRCGLHSIATGFRTLSWTCGLLCAVAAYGQESMRSFAVDTPSVHDPVMAFENGTYHLYSTGNGLSHYTSHDMKHWTGCRQGVITDIPQWTRDSVPGFTQHVWAPDIIQFNGRWYLSYACSSFGKNTSAIGLLSKSSLNSDEPWHDEGCILASRGGRDNWNAIDPNVIVAQDGTPWLAFGSFWDGIQLVRLDSSLHVAPGERPFTIARRYAPTHPNVADNPTSDEAGPNAIEAPFIYFHRGWYYLFVSWDYCCQGMKSTYRIAVGRSRQIMGPYLDSHGRDMLKGGGDILFEGDKNEFEAVGHCAVYTVKGKPMLICHGYSIARGGTPVLVKRNLKFNAHGLSLAK</sequence>
<evidence type="ECO:0000256" key="6">
    <source>
        <dbReference type="PIRSR" id="PIRSR026534-1"/>
    </source>
</evidence>
<accession>A0A448L4W9</accession>
<dbReference type="GeneID" id="85011869"/>
<feature type="active site" description="Proton acceptor" evidence="6">
    <location>
        <position position="49"/>
    </location>
</feature>
<keyword evidence="3 5" id="KW-0378">Hydrolase</keyword>
<dbReference type="AlphaFoldDB" id="A0A448L4W9"/>
<organism evidence="9 10">
    <name type="scientific">Segatella oris</name>
    <dbReference type="NCBI Taxonomy" id="28135"/>
    <lineage>
        <taxon>Bacteria</taxon>
        <taxon>Pseudomonadati</taxon>
        <taxon>Bacteroidota</taxon>
        <taxon>Bacteroidia</taxon>
        <taxon>Bacteroidales</taxon>
        <taxon>Prevotellaceae</taxon>
        <taxon>Segatella</taxon>
    </lineage>
</organism>
<feature type="binding site" evidence="7">
    <location>
        <position position="127"/>
    </location>
    <ligand>
        <name>substrate</name>
    </ligand>
</feature>
<dbReference type="PIRSF" id="PIRSF026534">
    <property type="entry name" value="Endo_alpha-L-arabinosidase"/>
    <property type="match status" value="1"/>
</dbReference>
<evidence type="ECO:0000313" key="9">
    <source>
        <dbReference type="EMBL" id="VEH15019.1"/>
    </source>
</evidence>
<gene>
    <name evidence="9" type="primary">abnA_3</name>
    <name evidence="9" type="ORF">NCTC13071_01005</name>
</gene>
<dbReference type="GO" id="GO:0031222">
    <property type="term" value="P:arabinan catabolic process"/>
    <property type="evidence" value="ECO:0007669"/>
    <property type="project" value="UniProtKB-UniPathway"/>
</dbReference>
<dbReference type="KEGG" id="poc:NCTC13071_01005"/>
<dbReference type="InterPro" id="IPR023296">
    <property type="entry name" value="Glyco_hydro_beta-prop_sf"/>
</dbReference>
<protein>
    <submittedName>
        <fullName evidence="9">Arabinan endo-1,5-alpha-L-arabinosidase</fullName>
        <ecNumber evidence="9">3.2.1.99</ecNumber>
    </submittedName>
</protein>
<evidence type="ECO:0000256" key="1">
    <source>
        <dbReference type="ARBA" id="ARBA00004834"/>
    </source>
</evidence>
<dbReference type="Gene3D" id="2.115.10.20">
    <property type="entry name" value="Glycosyl hydrolase domain, family 43"/>
    <property type="match status" value="1"/>
</dbReference>
<dbReference type="InterPro" id="IPR050727">
    <property type="entry name" value="GH43_arabinanases"/>
</dbReference>
<evidence type="ECO:0000256" key="7">
    <source>
        <dbReference type="PIRSR" id="PIRSR026534-2"/>
    </source>
</evidence>
<dbReference type="CDD" id="cd18830">
    <property type="entry name" value="GH43_CjArb43A-like"/>
    <property type="match status" value="1"/>
</dbReference>
<proteinExistence type="inferred from homology"/>
<evidence type="ECO:0000256" key="3">
    <source>
        <dbReference type="ARBA" id="ARBA00022801"/>
    </source>
</evidence>
<dbReference type="Pfam" id="PF04616">
    <property type="entry name" value="Glyco_hydro_43"/>
    <property type="match status" value="1"/>
</dbReference>
<dbReference type="RefSeq" id="WP_025879615.1">
    <property type="nucleotide sequence ID" value="NZ_LR134384.1"/>
</dbReference>
<keyword evidence="4 5" id="KW-0326">Glycosidase</keyword>
<evidence type="ECO:0000256" key="4">
    <source>
        <dbReference type="ARBA" id="ARBA00023295"/>
    </source>
</evidence>
<comment type="similarity">
    <text evidence="2 5">Belongs to the glycosyl hydrolase 43 family.</text>
</comment>
<dbReference type="UniPathway" id="UPA00667"/>
<dbReference type="SUPFAM" id="SSF75005">
    <property type="entry name" value="Arabinanase/levansucrase/invertase"/>
    <property type="match status" value="1"/>
</dbReference>
<evidence type="ECO:0000256" key="8">
    <source>
        <dbReference type="PIRSR" id="PIRSR026534-3"/>
    </source>
</evidence>
<evidence type="ECO:0000256" key="2">
    <source>
        <dbReference type="ARBA" id="ARBA00009865"/>
    </source>
</evidence>
<evidence type="ECO:0000313" key="10">
    <source>
        <dbReference type="Proteomes" id="UP000274578"/>
    </source>
</evidence>
<dbReference type="EMBL" id="LR134384">
    <property type="protein sequence ID" value="VEH15019.1"/>
    <property type="molecule type" value="Genomic_DNA"/>
</dbReference>
<feature type="binding site" evidence="7">
    <location>
        <begin position="164"/>
        <end position="167"/>
    </location>
    <ligand>
        <name>substrate</name>
    </ligand>
</feature>
<comment type="pathway">
    <text evidence="1 5">Glycan metabolism; L-arabinan degradation.</text>
</comment>